<sequence>MGAPELLRLAKKKATTVARSTLSSLRREKREEARGGERGLGTGDRWRWSFPGVEGGDSKVLLVGLKVVASYVIHVHPHLIPSIKADTTGIMDDTSSMIPQISSMIPRGIRLGT</sequence>
<protein>
    <submittedName>
        <fullName evidence="2">Uncharacterized protein</fullName>
    </submittedName>
</protein>
<organism evidence="2">
    <name type="scientific">Oryza meridionalis</name>
    <dbReference type="NCBI Taxonomy" id="40149"/>
    <lineage>
        <taxon>Eukaryota</taxon>
        <taxon>Viridiplantae</taxon>
        <taxon>Streptophyta</taxon>
        <taxon>Embryophyta</taxon>
        <taxon>Tracheophyta</taxon>
        <taxon>Spermatophyta</taxon>
        <taxon>Magnoliopsida</taxon>
        <taxon>Liliopsida</taxon>
        <taxon>Poales</taxon>
        <taxon>Poaceae</taxon>
        <taxon>BOP clade</taxon>
        <taxon>Oryzoideae</taxon>
        <taxon>Oryzeae</taxon>
        <taxon>Oryzinae</taxon>
        <taxon>Oryza</taxon>
    </lineage>
</organism>
<accession>A0A0E0C1P7</accession>
<name>A0A0E0C1P7_9ORYZ</name>
<dbReference type="AlphaFoldDB" id="A0A0E0C1P7"/>
<reference evidence="2" key="2">
    <citation type="submission" date="2018-05" db="EMBL/GenBank/DDBJ databases">
        <title>OmerRS3 (Oryza meridionalis Reference Sequence Version 3).</title>
        <authorList>
            <person name="Zhang J."/>
            <person name="Kudrna D."/>
            <person name="Lee S."/>
            <person name="Talag J."/>
            <person name="Welchert J."/>
            <person name="Wing R.A."/>
        </authorList>
    </citation>
    <scope>NUCLEOTIDE SEQUENCE [LARGE SCALE GENOMIC DNA]</scope>
    <source>
        <strain evidence="2">cv. OR44</strain>
    </source>
</reference>
<feature type="region of interest" description="Disordered" evidence="1">
    <location>
        <begin position="20"/>
        <end position="41"/>
    </location>
</feature>
<evidence type="ECO:0000313" key="2">
    <source>
        <dbReference type="EnsemblPlants" id="OMERI01G13580.1"/>
    </source>
</evidence>
<feature type="compositionally biased region" description="Basic and acidic residues" evidence="1">
    <location>
        <begin position="25"/>
        <end position="37"/>
    </location>
</feature>
<dbReference type="Proteomes" id="UP000008021">
    <property type="component" value="Chromosome 1"/>
</dbReference>
<evidence type="ECO:0000313" key="3">
    <source>
        <dbReference type="Proteomes" id="UP000008021"/>
    </source>
</evidence>
<evidence type="ECO:0000256" key="1">
    <source>
        <dbReference type="SAM" id="MobiDB-lite"/>
    </source>
</evidence>
<proteinExistence type="predicted"/>
<dbReference type="HOGENOM" id="CLU_2137460_0_0_1"/>
<dbReference type="Gramene" id="OMERI01G13580.1">
    <property type="protein sequence ID" value="OMERI01G13580.1"/>
    <property type="gene ID" value="OMERI01G13580"/>
</dbReference>
<dbReference type="EnsemblPlants" id="OMERI01G13580.1">
    <property type="protein sequence ID" value="OMERI01G13580.1"/>
    <property type="gene ID" value="OMERI01G13580"/>
</dbReference>
<reference evidence="2" key="1">
    <citation type="submission" date="2015-04" db="UniProtKB">
        <authorList>
            <consortium name="EnsemblPlants"/>
        </authorList>
    </citation>
    <scope>IDENTIFICATION</scope>
</reference>
<keyword evidence="3" id="KW-1185">Reference proteome</keyword>